<dbReference type="Pfam" id="PF02517">
    <property type="entry name" value="Rce1-like"/>
    <property type="match status" value="1"/>
</dbReference>
<dbReference type="Proteomes" id="UP001299608">
    <property type="component" value="Unassembled WGS sequence"/>
</dbReference>
<feature type="transmembrane region" description="Helical" evidence="1">
    <location>
        <begin position="54"/>
        <end position="73"/>
    </location>
</feature>
<keyword evidence="3" id="KW-0645">Protease</keyword>
<keyword evidence="3" id="KW-0378">Hydrolase</keyword>
<protein>
    <submittedName>
        <fullName evidence="3">CPBP family intramembrane metalloprotease</fullName>
    </submittedName>
</protein>
<dbReference type="AlphaFoldDB" id="A0AAX1SD30"/>
<name>A0AAX1SD30_9FIRM</name>
<dbReference type="GO" id="GO:0004175">
    <property type="term" value="F:endopeptidase activity"/>
    <property type="evidence" value="ECO:0007669"/>
    <property type="project" value="UniProtKB-ARBA"/>
</dbReference>
<comment type="caution">
    <text evidence="3">The sequence shown here is derived from an EMBL/GenBank/DDBJ whole genome shotgun (WGS) entry which is preliminary data.</text>
</comment>
<evidence type="ECO:0000313" key="4">
    <source>
        <dbReference type="EMBL" id="NSJ49965.1"/>
    </source>
</evidence>
<keyword evidence="1" id="KW-1133">Transmembrane helix</keyword>
<reference evidence="4" key="2">
    <citation type="submission" date="2020-02" db="EMBL/GenBank/DDBJ databases">
        <authorList>
            <person name="Littmann E."/>
            <person name="Sorbara M."/>
        </authorList>
    </citation>
    <scope>NUCLEOTIDE SEQUENCE</scope>
    <source>
        <strain evidence="4">MSK.1.17</strain>
    </source>
</reference>
<keyword evidence="1" id="KW-0472">Membrane</keyword>
<dbReference type="PANTHER" id="PTHR43592:SF15">
    <property type="entry name" value="CAAX AMINO TERMINAL PROTEASE FAMILY PROTEIN"/>
    <property type="match status" value="1"/>
</dbReference>
<dbReference type="GO" id="GO:0008237">
    <property type="term" value="F:metallopeptidase activity"/>
    <property type="evidence" value="ECO:0007669"/>
    <property type="project" value="UniProtKB-KW"/>
</dbReference>
<evidence type="ECO:0000313" key="5">
    <source>
        <dbReference type="Proteomes" id="UP000669239"/>
    </source>
</evidence>
<dbReference type="EMBL" id="JAKNGE010000070">
    <property type="protein sequence ID" value="MCG4749485.1"/>
    <property type="molecule type" value="Genomic_DNA"/>
</dbReference>
<reference evidence="3" key="3">
    <citation type="submission" date="2022-01" db="EMBL/GenBank/DDBJ databases">
        <title>Collection of gut derived symbiotic bacterial strains cultured from healthy donors.</title>
        <authorList>
            <person name="Lin H."/>
            <person name="Kohout C."/>
            <person name="Waligurski E."/>
            <person name="Pamer E.G."/>
        </authorList>
    </citation>
    <scope>NUCLEOTIDE SEQUENCE</scope>
    <source>
        <strain evidence="3">DFI.6.55</strain>
    </source>
</reference>
<proteinExistence type="predicted"/>
<feature type="transmembrane region" description="Helical" evidence="1">
    <location>
        <begin position="80"/>
        <end position="99"/>
    </location>
</feature>
<feature type="transmembrane region" description="Helical" evidence="1">
    <location>
        <begin position="105"/>
        <end position="123"/>
    </location>
</feature>
<feature type="transmembrane region" description="Helical" evidence="1">
    <location>
        <begin position="12"/>
        <end position="34"/>
    </location>
</feature>
<evidence type="ECO:0000313" key="3">
    <source>
        <dbReference type="EMBL" id="MCG4749485.1"/>
    </source>
</evidence>
<dbReference type="GeneID" id="97207837"/>
<sequence>MKDGRKLLPDGWRLRIGVTMAAALAGNLLVRVVPWPAGSLAAFEAAMKPAAERPSAFLMVTLFTAPLAEELLFRAFLYSWLRQCTGFWLSAVLSSLAFGLYHGNWVQGTYAFILGMVLAWGYETSGYRKYPMAVLMHWAANLTALAVFGS</sequence>
<dbReference type="RefSeq" id="WP_117563212.1">
    <property type="nucleotide sequence ID" value="NZ_BAABZL010000001.1"/>
</dbReference>
<accession>A0AAX1SD30</accession>
<evidence type="ECO:0000313" key="6">
    <source>
        <dbReference type="Proteomes" id="UP001299608"/>
    </source>
</evidence>
<evidence type="ECO:0000256" key="1">
    <source>
        <dbReference type="SAM" id="Phobius"/>
    </source>
</evidence>
<reference evidence="4 5" key="1">
    <citation type="journal article" date="2020" name="Cell Host Microbe">
        <title>Functional and Genomic Variation between Human-Derived Isolates of Lachnospiraceae Reveals Inter- and Intra-Species Diversity.</title>
        <authorList>
            <person name="Sorbara M.T."/>
            <person name="Littmann E.R."/>
            <person name="Fontana E."/>
            <person name="Moody T.U."/>
            <person name="Kohout C.E."/>
            <person name="Gjonbalaj M."/>
            <person name="Eaton V."/>
            <person name="Seok R."/>
            <person name="Leiner I.M."/>
            <person name="Pamer E.G."/>
        </authorList>
    </citation>
    <scope>NUCLEOTIDE SEQUENCE [LARGE SCALE GENOMIC DNA]</scope>
    <source>
        <strain evidence="4 5">MSK.1.17</strain>
    </source>
</reference>
<dbReference type="EMBL" id="JAAITT010000020">
    <property type="protein sequence ID" value="NSJ49965.1"/>
    <property type="molecule type" value="Genomic_DNA"/>
</dbReference>
<feature type="domain" description="CAAX prenyl protease 2/Lysostaphin resistance protein A-like" evidence="2">
    <location>
        <begin position="55"/>
        <end position="142"/>
    </location>
</feature>
<dbReference type="Proteomes" id="UP000669239">
    <property type="component" value="Unassembled WGS sequence"/>
</dbReference>
<dbReference type="GO" id="GO:0080120">
    <property type="term" value="P:CAAX-box protein maturation"/>
    <property type="evidence" value="ECO:0007669"/>
    <property type="project" value="UniProtKB-ARBA"/>
</dbReference>
<keyword evidence="1" id="KW-0812">Transmembrane</keyword>
<evidence type="ECO:0000259" key="2">
    <source>
        <dbReference type="Pfam" id="PF02517"/>
    </source>
</evidence>
<dbReference type="InterPro" id="IPR003675">
    <property type="entry name" value="Rce1/LyrA-like_dom"/>
</dbReference>
<gene>
    <name evidence="4" type="ORF">G5B36_14820</name>
    <name evidence="3" type="ORF">L0N08_29220</name>
</gene>
<keyword evidence="3" id="KW-0482">Metalloprotease</keyword>
<dbReference type="PANTHER" id="PTHR43592">
    <property type="entry name" value="CAAX AMINO TERMINAL PROTEASE"/>
    <property type="match status" value="1"/>
</dbReference>
<organism evidence="3 6">
    <name type="scientific">Enterocloster aldenensis</name>
    <dbReference type="NCBI Taxonomy" id="358742"/>
    <lineage>
        <taxon>Bacteria</taxon>
        <taxon>Bacillati</taxon>
        <taxon>Bacillota</taxon>
        <taxon>Clostridia</taxon>
        <taxon>Lachnospirales</taxon>
        <taxon>Lachnospiraceae</taxon>
        <taxon>Enterocloster</taxon>
    </lineage>
</organism>
<keyword evidence="5" id="KW-1185">Reference proteome</keyword>